<comment type="similarity">
    <text evidence="1">Belongs to the fantastic four family.</text>
</comment>
<feature type="compositionally biased region" description="Acidic residues" evidence="2">
    <location>
        <begin position="188"/>
        <end position="197"/>
    </location>
</feature>
<dbReference type="InterPro" id="IPR021410">
    <property type="entry name" value="FAF"/>
</dbReference>
<organism evidence="5 6">
    <name type="scientific">Stylosanthes scabra</name>
    <dbReference type="NCBI Taxonomy" id="79078"/>
    <lineage>
        <taxon>Eukaryota</taxon>
        <taxon>Viridiplantae</taxon>
        <taxon>Streptophyta</taxon>
        <taxon>Embryophyta</taxon>
        <taxon>Tracheophyta</taxon>
        <taxon>Spermatophyta</taxon>
        <taxon>Magnoliopsida</taxon>
        <taxon>eudicotyledons</taxon>
        <taxon>Gunneridae</taxon>
        <taxon>Pentapetalae</taxon>
        <taxon>rosids</taxon>
        <taxon>fabids</taxon>
        <taxon>Fabales</taxon>
        <taxon>Fabaceae</taxon>
        <taxon>Papilionoideae</taxon>
        <taxon>50 kb inversion clade</taxon>
        <taxon>dalbergioids sensu lato</taxon>
        <taxon>Dalbergieae</taxon>
        <taxon>Pterocarpus clade</taxon>
        <taxon>Stylosanthes</taxon>
    </lineage>
</organism>
<feature type="domain" description="FAF" evidence="4">
    <location>
        <begin position="121"/>
        <end position="174"/>
    </location>
</feature>
<proteinExistence type="inferred from homology"/>
<evidence type="ECO:0000313" key="6">
    <source>
        <dbReference type="Proteomes" id="UP001341840"/>
    </source>
</evidence>
<keyword evidence="3" id="KW-0732">Signal</keyword>
<dbReference type="Proteomes" id="UP001341840">
    <property type="component" value="Unassembled WGS sequence"/>
</dbReference>
<name>A0ABU6SFY3_9FABA</name>
<keyword evidence="6" id="KW-1185">Reference proteome</keyword>
<dbReference type="PANTHER" id="PTHR33155">
    <property type="entry name" value="FANTASTIC FOUR-LIKE PROTEIN (DUF3049)"/>
    <property type="match status" value="1"/>
</dbReference>
<evidence type="ECO:0000256" key="1">
    <source>
        <dbReference type="ARBA" id="ARBA00008690"/>
    </source>
</evidence>
<comment type="caution">
    <text evidence="5">The sequence shown here is derived from an EMBL/GenBank/DDBJ whole genome shotgun (WGS) entry which is preliminary data.</text>
</comment>
<sequence length="261" mass="30026">MIFSLYLPVLLSLSLPLSFFLHAFKKHLYSLFFCVFNAFKNSFKIAANNNYRHALVPSSSSSRILPPRPITDAGDRRCCTESLGFESIEEKTNVQDFDENHNRRVLLRNNSKKEAAAAAASFPPPLPSLNQKGQASFALVPVRENGRLQLNKVRIKRPEILYASREHGRLKMFLVPDQCNDDLEAEEEELEKEEDETTTVKSESELEEEEEEEERIVNNAGNWKNKKIEGFMRCHQQLVNQRRNNNPHHHNLNMYGVISIA</sequence>
<protein>
    <recommendedName>
        <fullName evidence="4">FAF domain-containing protein</fullName>
    </recommendedName>
</protein>
<dbReference type="PANTHER" id="PTHR33155:SF26">
    <property type="entry name" value="DUF3049 FAMILY PROTEIN"/>
    <property type="match status" value="1"/>
</dbReference>
<evidence type="ECO:0000256" key="3">
    <source>
        <dbReference type="SAM" id="SignalP"/>
    </source>
</evidence>
<feature type="region of interest" description="Disordered" evidence="2">
    <location>
        <begin position="188"/>
        <end position="215"/>
    </location>
</feature>
<dbReference type="EMBL" id="JASCZI010060676">
    <property type="protein sequence ID" value="MED6135207.1"/>
    <property type="molecule type" value="Genomic_DNA"/>
</dbReference>
<evidence type="ECO:0000259" key="4">
    <source>
        <dbReference type="Pfam" id="PF11250"/>
    </source>
</evidence>
<accession>A0ABU6SFY3</accession>
<feature type="chain" id="PRO_5045805804" description="FAF domain-containing protein" evidence="3">
    <location>
        <begin position="17"/>
        <end position="261"/>
    </location>
</feature>
<evidence type="ECO:0000256" key="2">
    <source>
        <dbReference type="SAM" id="MobiDB-lite"/>
    </source>
</evidence>
<gene>
    <name evidence="5" type="ORF">PIB30_044124</name>
</gene>
<reference evidence="5 6" key="1">
    <citation type="journal article" date="2023" name="Plants (Basel)">
        <title>Bridging the Gap: Combining Genomics and Transcriptomics Approaches to Understand Stylosanthes scabra, an Orphan Legume from the Brazilian Caatinga.</title>
        <authorList>
            <person name="Ferreira-Neto J.R.C."/>
            <person name="da Silva M.D."/>
            <person name="Binneck E."/>
            <person name="de Melo N.F."/>
            <person name="da Silva R.H."/>
            <person name="de Melo A.L.T.M."/>
            <person name="Pandolfi V."/>
            <person name="Bustamante F.O."/>
            <person name="Brasileiro-Vidal A.C."/>
            <person name="Benko-Iseppon A.M."/>
        </authorList>
    </citation>
    <scope>NUCLEOTIDE SEQUENCE [LARGE SCALE GENOMIC DNA]</scope>
    <source>
        <tissue evidence="5">Leaves</tissue>
    </source>
</reference>
<dbReference type="Pfam" id="PF11250">
    <property type="entry name" value="FAF"/>
    <property type="match status" value="1"/>
</dbReference>
<evidence type="ECO:0000313" key="5">
    <source>
        <dbReference type="EMBL" id="MED6135207.1"/>
    </source>
</evidence>
<feature type="signal peptide" evidence="3">
    <location>
        <begin position="1"/>
        <end position="16"/>
    </location>
</feature>
<feature type="compositionally biased region" description="Acidic residues" evidence="2">
    <location>
        <begin position="205"/>
        <end position="214"/>
    </location>
</feature>
<dbReference type="InterPro" id="IPR046431">
    <property type="entry name" value="FAF_dom"/>
</dbReference>